<sequence length="551" mass="62209">MKIQRFFPDPSGHALVLNEMAGYLFEELSRGNTFTLGTEAVELRDAFLQDLKQRGALPDFNTSLEGLAGLPAEQYSLLLEWLTAFCDRSEDPGRPASIPETALLLLAGSADEFGLVEATTGIEIKALRGEHPLIEGKDYRSDYPTFMRKLQQYEREKVPRFQKFHRLKREKVDAYRQELRLETFQPRVMSAFVRNKLIDQVYLPLIGDNLAKQLGTAGEHTRTDRMGLLLLLSPPGYGKTTLMEYIANRLGLIFMKINGPTIGHRVHALDPADAPNQAARKELEKLNLALEMGDNVMIYVDDIQHCHPEFLQKFISLCDAQRRIEGVWKGVAKSYDFRSRRVAVVMAGNPYTESGERFQVPDMLANRADIYNLGDIIGGQGEVFELSYLENALTSNPVLSRLANKSMADVYTLIRQAAQPGAGTMDLKADHSPGALNEYLSVLKKLLRIREVVLRVNRQYIHSAAIAEKDRTEPPFRLQGSYRNMNKLAEKVIPIMNDAELETLILSHYEGELQTLTSGAEANRLKLHEIMGILTEAERQRWDAIRQSFAS</sequence>
<reference evidence="2 3" key="1">
    <citation type="submission" date="2017-10" db="EMBL/GenBank/DDBJ databases">
        <title>The draft genome sequence of Lewinella nigricans NBRC 102662.</title>
        <authorList>
            <person name="Wang K."/>
        </authorList>
    </citation>
    <scope>NUCLEOTIDE SEQUENCE [LARGE SCALE GENOMIC DNA]</scope>
    <source>
        <strain evidence="2 3">NBRC 102662</strain>
    </source>
</reference>
<protein>
    <recommendedName>
        <fullName evidence="1">AAA+ ATPase domain-containing protein</fullName>
    </recommendedName>
</protein>
<evidence type="ECO:0000313" key="2">
    <source>
        <dbReference type="EMBL" id="PHN07663.1"/>
    </source>
</evidence>
<evidence type="ECO:0000313" key="3">
    <source>
        <dbReference type="Proteomes" id="UP000223913"/>
    </source>
</evidence>
<dbReference type="GO" id="GO:0016887">
    <property type="term" value="F:ATP hydrolysis activity"/>
    <property type="evidence" value="ECO:0007669"/>
    <property type="project" value="InterPro"/>
</dbReference>
<name>A0A2D0NIT2_FLAN2</name>
<keyword evidence="3" id="KW-1185">Reference proteome</keyword>
<dbReference type="RefSeq" id="WP_099149111.1">
    <property type="nucleotide sequence ID" value="NZ_PDUD01000009.1"/>
</dbReference>
<organism evidence="2 3">
    <name type="scientific">Flavilitoribacter nigricans (strain ATCC 23147 / DSM 23189 / NBRC 102662 / NCIMB 1420 / SS-2)</name>
    <name type="common">Lewinella nigricans</name>
    <dbReference type="NCBI Taxonomy" id="1122177"/>
    <lineage>
        <taxon>Bacteria</taxon>
        <taxon>Pseudomonadati</taxon>
        <taxon>Bacteroidota</taxon>
        <taxon>Saprospiria</taxon>
        <taxon>Saprospirales</taxon>
        <taxon>Lewinellaceae</taxon>
        <taxon>Flavilitoribacter</taxon>
    </lineage>
</organism>
<dbReference type="InterPro" id="IPR027417">
    <property type="entry name" value="P-loop_NTPase"/>
</dbReference>
<dbReference type="AlphaFoldDB" id="A0A2D0NIT2"/>
<feature type="domain" description="AAA+ ATPase" evidence="1">
    <location>
        <begin position="225"/>
        <end position="374"/>
    </location>
</feature>
<dbReference type="SMART" id="SM00382">
    <property type="entry name" value="AAA"/>
    <property type="match status" value="1"/>
</dbReference>
<comment type="caution">
    <text evidence="2">The sequence shown here is derived from an EMBL/GenBank/DDBJ whole genome shotgun (WGS) entry which is preliminary data.</text>
</comment>
<dbReference type="GO" id="GO:0005524">
    <property type="term" value="F:ATP binding"/>
    <property type="evidence" value="ECO:0007669"/>
    <property type="project" value="InterPro"/>
</dbReference>
<dbReference type="Gene3D" id="3.40.50.300">
    <property type="entry name" value="P-loop containing nucleotide triphosphate hydrolases"/>
    <property type="match status" value="1"/>
</dbReference>
<gene>
    <name evidence="2" type="ORF">CRP01_06070</name>
</gene>
<proteinExistence type="predicted"/>
<accession>A0A2D0NIT2</accession>
<dbReference type="SUPFAM" id="SSF52540">
    <property type="entry name" value="P-loop containing nucleoside triphosphate hydrolases"/>
    <property type="match status" value="1"/>
</dbReference>
<dbReference type="InterPro" id="IPR003593">
    <property type="entry name" value="AAA+_ATPase"/>
</dbReference>
<dbReference type="OrthoDB" id="9814769at2"/>
<dbReference type="EMBL" id="PDUD01000009">
    <property type="protein sequence ID" value="PHN07663.1"/>
    <property type="molecule type" value="Genomic_DNA"/>
</dbReference>
<dbReference type="InterPro" id="IPR011704">
    <property type="entry name" value="ATPase_dyneun-rel_AAA"/>
</dbReference>
<evidence type="ECO:0000259" key="1">
    <source>
        <dbReference type="SMART" id="SM00382"/>
    </source>
</evidence>
<dbReference type="Pfam" id="PF07728">
    <property type="entry name" value="AAA_5"/>
    <property type="match status" value="1"/>
</dbReference>
<dbReference type="Proteomes" id="UP000223913">
    <property type="component" value="Unassembled WGS sequence"/>
</dbReference>